<proteinExistence type="predicted"/>
<dbReference type="EMBL" id="FWFR01000001">
    <property type="protein sequence ID" value="SLN44590.1"/>
    <property type="molecule type" value="Genomic_DNA"/>
</dbReference>
<reference evidence="5 6" key="1">
    <citation type="submission" date="2017-03" db="EMBL/GenBank/DDBJ databases">
        <authorList>
            <person name="Afonso C.L."/>
            <person name="Miller P.J."/>
            <person name="Scott M.A."/>
            <person name="Spackman E."/>
            <person name="Goraichik I."/>
            <person name="Dimitrov K.M."/>
            <person name="Suarez D.L."/>
            <person name="Swayne D.E."/>
        </authorList>
    </citation>
    <scope>NUCLEOTIDE SEQUENCE [LARGE SCALE GENOMIC DNA]</scope>
    <source>
        <strain evidence="5 6">CECT 7691</strain>
    </source>
</reference>
<evidence type="ECO:0000256" key="3">
    <source>
        <dbReference type="ARBA" id="ARBA00022801"/>
    </source>
</evidence>
<organism evidence="5 6">
    <name type="scientific">Oceanibacterium hippocampi</name>
    <dbReference type="NCBI Taxonomy" id="745714"/>
    <lineage>
        <taxon>Bacteria</taxon>
        <taxon>Pseudomonadati</taxon>
        <taxon>Pseudomonadota</taxon>
        <taxon>Alphaproteobacteria</taxon>
        <taxon>Sneathiellales</taxon>
        <taxon>Sneathiellaceae</taxon>
        <taxon>Oceanibacterium</taxon>
    </lineage>
</organism>
<dbReference type="RefSeq" id="WP_085883115.1">
    <property type="nucleotide sequence ID" value="NZ_FWFR01000001.1"/>
</dbReference>
<dbReference type="Pfam" id="PF16113">
    <property type="entry name" value="ECH_2"/>
    <property type="match status" value="1"/>
</dbReference>
<dbReference type="InterPro" id="IPR045004">
    <property type="entry name" value="ECH_dom"/>
</dbReference>
<dbReference type="SUPFAM" id="SSF52096">
    <property type="entry name" value="ClpP/crotonase"/>
    <property type="match status" value="1"/>
</dbReference>
<dbReference type="PANTHER" id="PTHR43176:SF3">
    <property type="entry name" value="3-HYDROXYISOBUTYRYL-COA HYDROLASE, MITOCHONDRIAL"/>
    <property type="match status" value="1"/>
</dbReference>
<dbReference type="InterPro" id="IPR029045">
    <property type="entry name" value="ClpP/crotonase-like_dom_sf"/>
</dbReference>
<dbReference type="EC" id="3.1.2.4" evidence="2"/>
<keyword evidence="5" id="KW-0456">Lyase</keyword>
<evidence type="ECO:0000313" key="6">
    <source>
        <dbReference type="Proteomes" id="UP000193200"/>
    </source>
</evidence>
<evidence type="ECO:0000256" key="2">
    <source>
        <dbReference type="ARBA" id="ARBA00011915"/>
    </source>
</evidence>
<sequence length="354" mass="38195">MSDDELLVEARGGLRLVTLNRPEALNALTHGMCLELDRLLAAWESDPAVGAVLLKGAGERAFCAGGDIRKLYDEGRHGGRYPYDFYHDEYRLNARVHHFPKPYIAVLDGIVMGGGVGISMPGPHRIVTENTLFAMPECGIGLFPDVGGSHFLPRLPGRVGLWLGLTGARIKAADCIAAGIGTSHLPAAKLGHLEDALAALSYEPGAPDGVGPAIEVLSEPPEMVPLAAIRDEIDACFDGPDVESVLAALKASPSDWAAKAAAAIERNSPTSLKVAFRQYHEGAKRDFEACMRMEWRMVNRIIAGRDFYEGTRAVVIDKDQKPVWQPPGLGDVSDADVDAYFAPLDGGDLRFDWE</sequence>
<keyword evidence="6" id="KW-1185">Reference proteome</keyword>
<dbReference type="NCBIfam" id="NF004127">
    <property type="entry name" value="PRK05617.1"/>
    <property type="match status" value="1"/>
</dbReference>
<comment type="catalytic activity">
    <reaction evidence="1">
        <text>3-hydroxy-2-methylpropanoyl-CoA + H2O = 3-hydroxy-2-methylpropanoate + CoA + H(+)</text>
        <dbReference type="Rhea" id="RHEA:20888"/>
        <dbReference type="ChEBI" id="CHEBI:11805"/>
        <dbReference type="ChEBI" id="CHEBI:15377"/>
        <dbReference type="ChEBI" id="CHEBI:15378"/>
        <dbReference type="ChEBI" id="CHEBI:57287"/>
        <dbReference type="ChEBI" id="CHEBI:57340"/>
        <dbReference type="EC" id="3.1.2.4"/>
    </reaction>
</comment>
<dbReference type="CDD" id="cd06558">
    <property type="entry name" value="crotonase-like"/>
    <property type="match status" value="1"/>
</dbReference>
<dbReference type="GO" id="GO:0006574">
    <property type="term" value="P:L-valine catabolic process"/>
    <property type="evidence" value="ECO:0007669"/>
    <property type="project" value="TreeGrafter"/>
</dbReference>
<feature type="domain" description="Enoyl-CoA hydratase/isomerase" evidence="4">
    <location>
        <begin position="15"/>
        <end position="341"/>
    </location>
</feature>
<dbReference type="AlphaFoldDB" id="A0A1Y5SNS5"/>
<dbReference type="InParanoid" id="A0A1Y5SNS5"/>
<dbReference type="Proteomes" id="UP000193200">
    <property type="component" value="Unassembled WGS sequence"/>
</dbReference>
<accession>A0A1Y5SNS5</accession>
<evidence type="ECO:0000256" key="1">
    <source>
        <dbReference type="ARBA" id="ARBA00001709"/>
    </source>
</evidence>
<dbReference type="InterPro" id="IPR032259">
    <property type="entry name" value="HIBYL-CoA-H"/>
</dbReference>
<evidence type="ECO:0000313" key="5">
    <source>
        <dbReference type="EMBL" id="SLN44590.1"/>
    </source>
</evidence>
<gene>
    <name evidence="5" type="primary">echA8_5</name>
    <name evidence="5" type="ORF">OCH7691_01892</name>
</gene>
<dbReference type="GO" id="GO:0003860">
    <property type="term" value="F:3-hydroxyisobutyryl-CoA hydrolase activity"/>
    <property type="evidence" value="ECO:0007669"/>
    <property type="project" value="UniProtKB-EC"/>
</dbReference>
<evidence type="ECO:0000259" key="4">
    <source>
        <dbReference type="Pfam" id="PF16113"/>
    </source>
</evidence>
<name>A0A1Y5SNS5_9PROT</name>
<dbReference type="OrthoDB" id="9790967at2"/>
<protein>
    <recommendedName>
        <fullName evidence="2">3-hydroxyisobutyryl-CoA hydrolase</fullName>
        <ecNumber evidence="2">3.1.2.4</ecNumber>
    </recommendedName>
</protein>
<dbReference type="PANTHER" id="PTHR43176">
    <property type="entry name" value="3-HYDROXYISOBUTYRYL-COA HYDROLASE-RELATED"/>
    <property type="match status" value="1"/>
</dbReference>
<keyword evidence="3" id="KW-0378">Hydrolase</keyword>
<dbReference type="Gene3D" id="3.90.226.10">
    <property type="entry name" value="2-enoyl-CoA Hydratase, Chain A, domain 1"/>
    <property type="match status" value="1"/>
</dbReference>
<dbReference type="GO" id="GO:0016829">
    <property type="term" value="F:lyase activity"/>
    <property type="evidence" value="ECO:0007669"/>
    <property type="project" value="UniProtKB-KW"/>
</dbReference>